<dbReference type="NCBIfam" id="TIGR00225">
    <property type="entry name" value="prc"/>
    <property type="match status" value="1"/>
</dbReference>
<dbReference type="CDD" id="cd06782">
    <property type="entry name" value="cpPDZ_CPP-like"/>
    <property type="match status" value="1"/>
</dbReference>
<dbReference type="InterPro" id="IPR020992">
    <property type="entry name" value="Tail_Prtase_C"/>
</dbReference>
<keyword evidence="4 5" id="KW-0720">Serine protease</keyword>
<dbReference type="Pfam" id="PF00595">
    <property type="entry name" value="PDZ"/>
    <property type="match status" value="1"/>
</dbReference>
<evidence type="ECO:0000256" key="4">
    <source>
        <dbReference type="ARBA" id="ARBA00022825"/>
    </source>
</evidence>
<dbReference type="SUPFAM" id="SSF50156">
    <property type="entry name" value="PDZ domain-like"/>
    <property type="match status" value="1"/>
</dbReference>
<comment type="similarity">
    <text evidence="1 5">Belongs to the peptidase S41A family.</text>
</comment>
<organism evidence="7 8">
    <name type="scientific">Marinagarivorans cellulosilyticus</name>
    <dbReference type="NCBI Taxonomy" id="2721545"/>
    <lineage>
        <taxon>Bacteria</taxon>
        <taxon>Pseudomonadati</taxon>
        <taxon>Pseudomonadota</taxon>
        <taxon>Gammaproteobacteria</taxon>
        <taxon>Cellvibrionales</taxon>
        <taxon>Cellvibrionaceae</taxon>
        <taxon>Marinagarivorans</taxon>
    </lineage>
</organism>
<dbReference type="Pfam" id="PF11818">
    <property type="entry name" value="DUF3340"/>
    <property type="match status" value="1"/>
</dbReference>
<dbReference type="GO" id="GO:0004252">
    <property type="term" value="F:serine-type endopeptidase activity"/>
    <property type="evidence" value="ECO:0007669"/>
    <property type="project" value="UniProtKB-EC"/>
</dbReference>
<dbReference type="PROSITE" id="PS50106">
    <property type="entry name" value="PDZ"/>
    <property type="match status" value="1"/>
</dbReference>
<dbReference type="InterPro" id="IPR029045">
    <property type="entry name" value="ClpP/crotonase-like_dom_sf"/>
</dbReference>
<keyword evidence="8" id="KW-1185">Reference proteome</keyword>
<name>A0AAN1WJ60_9GAMM</name>
<dbReference type="Gene3D" id="3.30.750.44">
    <property type="match status" value="1"/>
</dbReference>
<keyword evidence="3 5" id="KW-0378">Hydrolase</keyword>
<dbReference type="PANTHER" id="PTHR32060">
    <property type="entry name" value="TAIL-SPECIFIC PROTEASE"/>
    <property type="match status" value="1"/>
</dbReference>
<dbReference type="EC" id="3.4.21.102" evidence="7"/>
<evidence type="ECO:0000313" key="7">
    <source>
        <dbReference type="EMBL" id="BCD98563.1"/>
    </source>
</evidence>
<dbReference type="GO" id="GO:0030288">
    <property type="term" value="C:outer membrane-bounded periplasmic space"/>
    <property type="evidence" value="ECO:0007669"/>
    <property type="project" value="TreeGrafter"/>
</dbReference>
<dbReference type="Proteomes" id="UP001320119">
    <property type="component" value="Chromosome"/>
</dbReference>
<evidence type="ECO:0000259" key="6">
    <source>
        <dbReference type="PROSITE" id="PS50106"/>
    </source>
</evidence>
<feature type="domain" description="PDZ" evidence="6">
    <location>
        <begin position="222"/>
        <end position="293"/>
    </location>
</feature>
<dbReference type="SUPFAM" id="SSF52096">
    <property type="entry name" value="ClpP/crotonase"/>
    <property type="match status" value="1"/>
</dbReference>
<dbReference type="InterPro" id="IPR036034">
    <property type="entry name" value="PDZ_sf"/>
</dbReference>
<dbReference type="InterPro" id="IPR001478">
    <property type="entry name" value="PDZ"/>
</dbReference>
<gene>
    <name evidence="7" type="ORF">MARGE09_P2764</name>
</gene>
<evidence type="ECO:0000256" key="5">
    <source>
        <dbReference type="RuleBase" id="RU004404"/>
    </source>
</evidence>
<sequence>MGLNLDCLAITAEKAIEPTKMQSVTTKKLVEMLSSRHYREQAVDDALSQAFLEKYLASLDPARMFFLAADVEEFLKHKNKFDDDFKSGDLTYGFTIYERYRQRLTDRLEKVVAALSDPKVKFSFDKEELVEIDREKSPWPTTAKEANELWDKRLRLSLLNQKLSGKEPEKARETLLKRYQNQLKRVAQQSAADVYESMINSLTLLYDPHTNYFSPRTSENFNINMSLSLEGIGAVLQSEDEHTKVVRLVAGGPAHKQGQLKPTDRIVGVGQGDKGEVVDVVGWRLDEVVDLIRGKKGTIVKLEVLTEKDESRFVSIKRDQVKLEDQAAQKAILDVTENGKTHKVGVIDIPAFYIDFKAARAGDPNYRSTTRDVARLVSELKADGVEGIVLDLRNNGGGSLQEATQLTDLFIDQGPVVQIRSSDGRVARDHRAYSSALYSGPLVVLINRLSASASEIFAGAIQDYQRGLVVGSQSFGKGTVQLLTRMPEGELKLTESKFYRVSGESTQHRGVVPDIHLPIIVNHDDVGESAYDNALPWDTIHAAAHARYFDFSNILPSLTKKHNARIKDNPDFIFIKEQFALSNKNSERTHISLNEKTRNQEKKAIEEEALAIENKRRIAKKETPFKDVQAYKDFQEAEEKERDANYGSKDSQIDVKDDALLTEAGFILLDLATALYSEAIAIRTPLQKKKQ</sequence>
<dbReference type="InterPro" id="IPR040573">
    <property type="entry name" value="TSP_N"/>
</dbReference>
<dbReference type="SMART" id="SM00245">
    <property type="entry name" value="TSPc"/>
    <property type="match status" value="1"/>
</dbReference>
<dbReference type="InterPro" id="IPR005151">
    <property type="entry name" value="Tail-specific_protease"/>
</dbReference>
<dbReference type="FunFam" id="3.90.226.10:FF:000090">
    <property type="entry name" value="Tail-specific protease"/>
    <property type="match status" value="1"/>
</dbReference>
<dbReference type="Pfam" id="PF17804">
    <property type="entry name" value="TSP_NTD"/>
    <property type="match status" value="1"/>
</dbReference>
<dbReference type="PANTHER" id="PTHR32060:SF22">
    <property type="entry name" value="CARBOXYL-TERMINAL-PROCESSING PEPTIDASE 3, CHLOROPLASTIC"/>
    <property type="match status" value="1"/>
</dbReference>
<evidence type="ECO:0000256" key="1">
    <source>
        <dbReference type="ARBA" id="ARBA00009179"/>
    </source>
</evidence>
<dbReference type="GO" id="GO:0007165">
    <property type="term" value="P:signal transduction"/>
    <property type="evidence" value="ECO:0007669"/>
    <property type="project" value="TreeGrafter"/>
</dbReference>
<dbReference type="Pfam" id="PF03572">
    <property type="entry name" value="Peptidase_S41"/>
    <property type="match status" value="1"/>
</dbReference>
<evidence type="ECO:0000256" key="2">
    <source>
        <dbReference type="ARBA" id="ARBA00022670"/>
    </source>
</evidence>
<protein>
    <submittedName>
        <fullName evidence="7">Carboxyl-terminal processing protease</fullName>
        <ecNumber evidence="7">3.4.21.102</ecNumber>
    </submittedName>
</protein>
<evidence type="ECO:0000313" key="8">
    <source>
        <dbReference type="Proteomes" id="UP001320119"/>
    </source>
</evidence>
<dbReference type="Gene3D" id="2.30.42.10">
    <property type="match status" value="1"/>
</dbReference>
<evidence type="ECO:0000256" key="3">
    <source>
        <dbReference type="ARBA" id="ARBA00022801"/>
    </source>
</evidence>
<dbReference type="AlphaFoldDB" id="A0AAN1WJ60"/>
<dbReference type="SMART" id="SM00228">
    <property type="entry name" value="PDZ"/>
    <property type="match status" value="1"/>
</dbReference>
<dbReference type="RefSeq" id="WP_420828102.1">
    <property type="nucleotide sequence ID" value="NZ_AP023086.1"/>
</dbReference>
<proteinExistence type="inferred from homology"/>
<reference evidence="7 8" key="1">
    <citation type="journal article" date="2022" name="IScience">
        <title>An ultrasensitive nanofiber-based assay for enzymatic hydrolysis and deep-sea microbial degradation of cellulose.</title>
        <authorList>
            <person name="Tsudome M."/>
            <person name="Tachioka M."/>
            <person name="Miyazaki M."/>
            <person name="Uchimura K."/>
            <person name="Tsuda M."/>
            <person name="Takaki Y."/>
            <person name="Deguchi S."/>
        </authorList>
    </citation>
    <scope>NUCLEOTIDE SEQUENCE [LARGE SCALE GENOMIC DNA]</scope>
    <source>
        <strain evidence="7 8">GE09</strain>
    </source>
</reference>
<dbReference type="EMBL" id="AP023086">
    <property type="protein sequence ID" value="BCD98563.1"/>
    <property type="molecule type" value="Genomic_DNA"/>
</dbReference>
<dbReference type="KEGG" id="marq:MARGE09_P2764"/>
<dbReference type="InterPro" id="IPR004447">
    <property type="entry name" value="Peptidase_S41A"/>
</dbReference>
<dbReference type="Gene3D" id="3.90.226.10">
    <property type="entry name" value="2-enoyl-CoA Hydratase, Chain A, domain 1"/>
    <property type="match status" value="1"/>
</dbReference>
<keyword evidence="2 5" id="KW-0645">Protease</keyword>
<accession>A0AAN1WJ60</accession>
<dbReference type="CDD" id="cd07560">
    <property type="entry name" value="Peptidase_S41_CPP"/>
    <property type="match status" value="1"/>
</dbReference>
<dbReference type="GO" id="GO:0006508">
    <property type="term" value="P:proteolysis"/>
    <property type="evidence" value="ECO:0007669"/>
    <property type="project" value="UniProtKB-KW"/>
</dbReference>